<sequence>MSLAPSRQNSQNQTSQRVLHLYNVTAGNAEILFIVAIDPPQAPGEPHTFLLFCKSGKIERKLCRPAHCKIEFDPQAATFEVCLFPKEGFPVNSLFSVRVFLRTDRFQHYLFGHDHFWIGKDPKFHLTWHGSSMMQPVAPINPQTHVLTGDIGGARLAFFVTIEQADPFAPEGAGYESLISLEYECGGVKRYLCRHIAARITCDLSALSFIIYSVPVRTTTSGSIHRLFFWVRSVDLITQRLWKTDDFRVTTTEQLEQAQKTLAIVGVRATQGPLVAVPTTPSSYVSQHSDRFPLEDATPRVDDEDEDDDRSIIGLLKGNSRLKDGLAYDNLPGLPPHYSDNAGQSTQRVDNYQGMSGLRTNSTF</sequence>
<gene>
    <name evidence="2" type="ORF">BOTBODRAFT_179997</name>
</gene>
<feature type="compositionally biased region" description="Basic and acidic residues" evidence="1">
    <location>
        <begin position="288"/>
        <end position="301"/>
    </location>
</feature>
<protein>
    <submittedName>
        <fullName evidence="2">Uncharacterized protein</fullName>
    </submittedName>
</protein>
<reference evidence="3" key="1">
    <citation type="journal article" date="2014" name="Proc. Natl. Acad. Sci. U.S.A.">
        <title>Extensive sampling of basidiomycete genomes demonstrates inadequacy of the white-rot/brown-rot paradigm for wood decay fungi.</title>
        <authorList>
            <person name="Riley R."/>
            <person name="Salamov A.A."/>
            <person name="Brown D.W."/>
            <person name="Nagy L.G."/>
            <person name="Floudas D."/>
            <person name="Held B.W."/>
            <person name="Levasseur A."/>
            <person name="Lombard V."/>
            <person name="Morin E."/>
            <person name="Otillar R."/>
            <person name="Lindquist E.A."/>
            <person name="Sun H."/>
            <person name="LaButti K.M."/>
            <person name="Schmutz J."/>
            <person name="Jabbour D."/>
            <person name="Luo H."/>
            <person name="Baker S.E."/>
            <person name="Pisabarro A.G."/>
            <person name="Walton J.D."/>
            <person name="Blanchette R.A."/>
            <person name="Henrissat B."/>
            <person name="Martin F."/>
            <person name="Cullen D."/>
            <person name="Hibbett D.S."/>
            <person name="Grigoriev I.V."/>
        </authorList>
    </citation>
    <scope>NUCLEOTIDE SEQUENCE [LARGE SCALE GENOMIC DNA]</scope>
    <source>
        <strain evidence="3">FD-172 SS1</strain>
    </source>
</reference>
<name>A0A067LY98_BOTB1</name>
<feature type="compositionally biased region" description="Polar residues" evidence="1">
    <location>
        <begin position="341"/>
        <end position="364"/>
    </location>
</feature>
<dbReference type="Proteomes" id="UP000027195">
    <property type="component" value="Unassembled WGS sequence"/>
</dbReference>
<evidence type="ECO:0000313" key="2">
    <source>
        <dbReference type="EMBL" id="KDQ08224.1"/>
    </source>
</evidence>
<proteinExistence type="predicted"/>
<dbReference type="OrthoDB" id="3210666at2759"/>
<keyword evidence="3" id="KW-1185">Reference proteome</keyword>
<dbReference type="EMBL" id="KL198093">
    <property type="protein sequence ID" value="KDQ08224.1"/>
    <property type="molecule type" value="Genomic_DNA"/>
</dbReference>
<feature type="region of interest" description="Disordered" evidence="1">
    <location>
        <begin position="333"/>
        <end position="364"/>
    </location>
</feature>
<organism evidence="2 3">
    <name type="scientific">Botryobasidium botryosum (strain FD-172 SS1)</name>
    <dbReference type="NCBI Taxonomy" id="930990"/>
    <lineage>
        <taxon>Eukaryota</taxon>
        <taxon>Fungi</taxon>
        <taxon>Dikarya</taxon>
        <taxon>Basidiomycota</taxon>
        <taxon>Agaricomycotina</taxon>
        <taxon>Agaricomycetes</taxon>
        <taxon>Cantharellales</taxon>
        <taxon>Botryobasidiaceae</taxon>
        <taxon>Botryobasidium</taxon>
    </lineage>
</organism>
<feature type="region of interest" description="Disordered" evidence="1">
    <location>
        <begin position="279"/>
        <end position="309"/>
    </location>
</feature>
<dbReference type="InParanoid" id="A0A067LY98"/>
<dbReference type="AlphaFoldDB" id="A0A067LY98"/>
<accession>A0A067LY98</accession>
<evidence type="ECO:0000256" key="1">
    <source>
        <dbReference type="SAM" id="MobiDB-lite"/>
    </source>
</evidence>
<evidence type="ECO:0000313" key="3">
    <source>
        <dbReference type="Proteomes" id="UP000027195"/>
    </source>
</evidence>
<dbReference type="HOGENOM" id="CLU_760740_0_0_1"/>